<comment type="caution">
    <text evidence="9">The sequence shown here is derived from an EMBL/GenBank/DDBJ whole genome shotgun (WGS) entry which is preliminary data.</text>
</comment>
<feature type="transmembrane region" description="Helical" evidence="6">
    <location>
        <begin position="215"/>
        <end position="234"/>
    </location>
</feature>
<dbReference type="SUPFAM" id="SSF82866">
    <property type="entry name" value="Multidrug efflux transporter AcrB transmembrane domain"/>
    <property type="match status" value="2"/>
</dbReference>
<comment type="subcellular location">
    <subcellularLocation>
        <location evidence="1">Cell membrane</location>
        <topology evidence="1">Multi-pass membrane protein</topology>
    </subcellularLocation>
</comment>
<feature type="transmembrane region" description="Helical" evidence="6">
    <location>
        <begin position="622"/>
        <end position="641"/>
    </location>
</feature>
<feature type="transmembrane region" description="Helical" evidence="6">
    <location>
        <begin position="241"/>
        <end position="261"/>
    </location>
</feature>
<sequence length="775" mass="85202">MKITSRGEKLGRWIEGNPLVILTVAALFTVASIHFAQTITMETETETFVDENSRLYVEYDHLYNDRFGIQSIVVLVEGDAVTSPEALKAMERLTRQMETVENVLGTTSIAEMVLEAEAEETGVRRVPDSQARIDEILDGLEMANPAMLKAILPDRGHTLIAIELPTYIPMETMDAILPEAYSAVEMAEFPAGADTIVTGEIALGDEIKREMNTSMGTLLMISGLLMVVALFLVFRHVHLPLLPLPIVFLGIIWTFGMMGFLEVPLTMVSMAAFPILIGLGIDYAIQFQNRIEEEFQRGGSIANATVETVAHTAPAVLIALTITGAGFFSLFSSSVPMIRDFGLLCLIGIIMCYISSLFVGVTVLYQMEKGRNNRASRVGIGRRERKSPIGPLVVKQAAFVIRRWQAVLVAAVLLSCFGLYADTKVPIETDMNEFIPQDLPPLSQFRHMHNIFGGEDQLNIIVQGDVTDPKTLRWMDEFGDYVVESRDKVYGATSLATIVKGYNGGAIPEDESEVVAILGRMPEAAKRQYIDGHDTAQIILDIGEAFDNLGQVGIERLQNEVDKDLIWFAPPPGVSVTQTGEMAVMNIVIGALTTGRMRMTLLGLVLIFFILLLVYRDLVKAVLPVLPMFIVIGWMGGVMYVSGMKYNPMTATLGALILGVGSEYAILTMERFYEEKERTDDTMKALFTATGSIGAAIVASGLTTVFGFSALIASPFPMTSSFGTITVLSVIFALVATFTVFPVLLIRLEYWRRHKAEVKARASSLLIISLRRLKD</sequence>
<dbReference type="InterPro" id="IPR004869">
    <property type="entry name" value="MMPL_dom"/>
</dbReference>
<feature type="transmembrane region" description="Helical" evidence="6">
    <location>
        <begin position="725"/>
        <end position="746"/>
    </location>
</feature>
<evidence type="ECO:0000313" key="10">
    <source>
        <dbReference type="Proteomes" id="UP000053961"/>
    </source>
</evidence>
<accession>A0A101ILU7</accession>
<feature type="transmembrane region" description="Helical" evidence="6">
    <location>
        <begin position="597"/>
        <end position="615"/>
    </location>
</feature>
<keyword evidence="5 6" id="KW-0472">Membrane</keyword>
<feature type="transmembrane region" description="Helical" evidence="6">
    <location>
        <begin position="306"/>
        <end position="329"/>
    </location>
</feature>
<dbReference type="EMBL" id="LGHB01000002">
    <property type="protein sequence ID" value="KUK97473.1"/>
    <property type="molecule type" value="Genomic_DNA"/>
</dbReference>
<gene>
    <name evidence="8" type="ORF">XD72_0417</name>
    <name evidence="9" type="ORF">XE07_0303</name>
</gene>
<dbReference type="NCBIfam" id="TIGR00921">
    <property type="entry name" value="2A067"/>
    <property type="match status" value="1"/>
</dbReference>
<evidence type="ECO:0000256" key="4">
    <source>
        <dbReference type="ARBA" id="ARBA00022989"/>
    </source>
</evidence>
<dbReference type="PANTHER" id="PTHR33406:SF13">
    <property type="entry name" value="MEMBRANE PROTEIN YDFJ"/>
    <property type="match status" value="1"/>
</dbReference>
<dbReference type="EMBL" id="LGFT01000007">
    <property type="protein sequence ID" value="KUK45168.1"/>
    <property type="molecule type" value="Genomic_DNA"/>
</dbReference>
<evidence type="ECO:0000256" key="5">
    <source>
        <dbReference type="ARBA" id="ARBA00023136"/>
    </source>
</evidence>
<evidence type="ECO:0000256" key="1">
    <source>
        <dbReference type="ARBA" id="ARBA00004651"/>
    </source>
</evidence>
<dbReference type="AlphaFoldDB" id="A0A101ILU7"/>
<dbReference type="InterPro" id="IPR000731">
    <property type="entry name" value="SSD"/>
</dbReference>
<dbReference type="Proteomes" id="UP000057043">
    <property type="component" value="Unassembled WGS sequence"/>
</dbReference>
<feature type="transmembrane region" description="Helical" evidence="6">
    <location>
        <begin position="685"/>
        <end position="713"/>
    </location>
</feature>
<proteinExistence type="predicted"/>
<keyword evidence="2" id="KW-1003">Cell membrane</keyword>
<dbReference type="Pfam" id="PF03176">
    <property type="entry name" value="MMPL"/>
    <property type="match status" value="2"/>
</dbReference>
<evidence type="ECO:0000313" key="9">
    <source>
        <dbReference type="EMBL" id="KUK97473.1"/>
    </source>
</evidence>
<evidence type="ECO:0000256" key="2">
    <source>
        <dbReference type="ARBA" id="ARBA00022475"/>
    </source>
</evidence>
<dbReference type="GO" id="GO:0005886">
    <property type="term" value="C:plasma membrane"/>
    <property type="evidence" value="ECO:0007669"/>
    <property type="project" value="UniProtKB-SubCell"/>
</dbReference>
<dbReference type="Gene3D" id="1.20.1640.10">
    <property type="entry name" value="Multidrug efflux transporter AcrB transmembrane domain"/>
    <property type="match status" value="2"/>
</dbReference>
<keyword evidence="4 6" id="KW-1133">Transmembrane helix</keyword>
<organism evidence="9 10">
    <name type="scientific">Methanothrix harundinacea</name>
    <dbReference type="NCBI Taxonomy" id="301375"/>
    <lineage>
        <taxon>Archaea</taxon>
        <taxon>Methanobacteriati</taxon>
        <taxon>Methanobacteriota</taxon>
        <taxon>Stenosarchaea group</taxon>
        <taxon>Methanomicrobia</taxon>
        <taxon>Methanotrichales</taxon>
        <taxon>Methanotrichaceae</taxon>
        <taxon>Methanothrix</taxon>
    </lineage>
</organism>
<protein>
    <submittedName>
        <fullName evidence="9">Efflux transporter, putative, hydrophobe/amphiphile efflux-3 (HAE3) family</fullName>
    </submittedName>
</protein>
<evidence type="ECO:0000259" key="7">
    <source>
        <dbReference type="PROSITE" id="PS50156"/>
    </source>
</evidence>
<evidence type="ECO:0000313" key="8">
    <source>
        <dbReference type="EMBL" id="KUK45168.1"/>
    </source>
</evidence>
<dbReference type="PANTHER" id="PTHR33406">
    <property type="entry name" value="MEMBRANE PROTEIN MJ1562-RELATED"/>
    <property type="match status" value="1"/>
</dbReference>
<dbReference type="Proteomes" id="UP000053961">
    <property type="component" value="Unassembled WGS sequence"/>
</dbReference>
<reference evidence="9" key="1">
    <citation type="journal article" date="2015" name="MBio">
        <title>Genome-resolved metagenomic analysis reveals roles for candidate phyla and other microbial community members in biogeochemical transformations in oil reservoirs.</title>
        <authorList>
            <person name="Hu P."/>
            <person name="Tom L."/>
            <person name="Singh A."/>
            <person name="Thomas B.C."/>
            <person name="Baker B.J."/>
            <person name="Piceno Y.M."/>
            <person name="Andersen G.L."/>
            <person name="Banfield J.F."/>
        </authorList>
    </citation>
    <scope>NUCLEOTIDE SEQUENCE [LARGE SCALE GENOMIC DNA]</scope>
    <source>
        <strain evidence="9">56_747</strain>
    </source>
</reference>
<name>A0A101ILU7_9EURY</name>
<evidence type="ECO:0000313" key="11">
    <source>
        <dbReference type="Proteomes" id="UP000057043"/>
    </source>
</evidence>
<dbReference type="InterPro" id="IPR050545">
    <property type="entry name" value="Mycobact_MmpL"/>
</dbReference>
<feature type="transmembrane region" description="Helical" evidence="6">
    <location>
        <begin position="267"/>
        <end position="285"/>
    </location>
</feature>
<evidence type="ECO:0000256" key="3">
    <source>
        <dbReference type="ARBA" id="ARBA00022692"/>
    </source>
</evidence>
<reference evidence="10 11" key="2">
    <citation type="journal article" date="2015" name="MBio">
        <title>Genome-Resolved Metagenomic Analysis Reveals Roles for Candidate Phyla and Other Microbial Community Members in Biogeochemical Transformations in Oil Reservoirs.</title>
        <authorList>
            <person name="Hu P."/>
            <person name="Tom L."/>
            <person name="Singh A."/>
            <person name="Thomas B.C."/>
            <person name="Baker B.J."/>
            <person name="Piceno Y.M."/>
            <person name="Andersen G.L."/>
            <person name="Banfield J.F."/>
        </authorList>
    </citation>
    <scope>NUCLEOTIDE SEQUENCE [LARGE SCALE GENOMIC DNA]</scope>
    <source>
        <strain evidence="8">57_489</strain>
    </source>
</reference>
<dbReference type="PROSITE" id="PS50156">
    <property type="entry name" value="SSD"/>
    <property type="match status" value="1"/>
</dbReference>
<evidence type="ECO:0000256" key="6">
    <source>
        <dbReference type="SAM" id="Phobius"/>
    </source>
</evidence>
<feature type="transmembrane region" description="Helical" evidence="6">
    <location>
        <begin position="653"/>
        <end position="673"/>
    </location>
</feature>
<keyword evidence="3 6" id="KW-0812">Transmembrane</keyword>
<feature type="transmembrane region" description="Helical" evidence="6">
    <location>
        <begin position="404"/>
        <end position="421"/>
    </location>
</feature>
<feature type="transmembrane region" description="Helical" evidence="6">
    <location>
        <begin position="341"/>
        <end position="365"/>
    </location>
</feature>
<feature type="domain" description="SSD" evidence="7">
    <location>
        <begin position="637"/>
        <end position="747"/>
    </location>
</feature>
<dbReference type="PATRIC" id="fig|301375.6.peg.1867"/>